<proteinExistence type="predicted"/>
<dbReference type="AlphaFoldDB" id="A0A498QMZ4"/>
<accession>A0A498QMZ4</accession>
<gene>
    <name evidence="1" type="ORF">LAUMK142_01597</name>
</gene>
<sequence length="90" mass="9872">MDPDERHSLATQFGVSTEQVERDHLISHLLAFLSRDFGDRIHFIGGTAPARAYLPHGHLSEDIDLIALGNRNDVARDLDAALPCQQVLGG</sequence>
<evidence type="ECO:0000313" key="2">
    <source>
        <dbReference type="Proteomes" id="UP000268285"/>
    </source>
</evidence>
<dbReference type="RefSeq" id="WP_036404022.1">
    <property type="nucleotide sequence ID" value="NZ_JAIENV010000221.1"/>
</dbReference>
<reference evidence="1 2" key="1">
    <citation type="submission" date="2018-09" db="EMBL/GenBank/DDBJ databases">
        <authorList>
            <person name="Tagini F."/>
        </authorList>
    </citation>
    <scope>NUCLEOTIDE SEQUENCE [LARGE SCALE GENOMIC DNA]</scope>
    <source>
        <strain evidence="1 2">MK142</strain>
    </source>
</reference>
<dbReference type="Proteomes" id="UP000268285">
    <property type="component" value="Unassembled WGS sequence"/>
</dbReference>
<name>A0A498QMZ4_9MYCO</name>
<dbReference type="EMBL" id="UPHU01000001">
    <property type="protein sequence ID" value="VBA48882.1"/>
    <property type="molecule type" value="Genomic_DNA"/>
</dbReference>
<keyword evidence="2" id="KW-1185">Reference proteome</keyword>
<evidence type="ECO:0000313" key="1">
    <source>
        <dbReference type="EMBL" id="VBA48882.1"/>
    </source>
</evidence>
<organism evidence="1 2">
    <name type="scientific">Mycobacterium pseudokansasii</name>
    <dbReference type="NCBI Taxonomy" id="2341080"/>
    <lineage>
        <taxon>Bacteria</taxon>
        <taxon>Bacillati</taxon>
        <taxon>Actinomycetota</taxon>
        <taxon>Actinomycetes</taxon>
        <taxon>Mycobacteriales</taxon>
        <taxon>Mycobacteriaceae</taxon>
        <taxon>Mycobacterium</taxon>
    </lineage>
</organism>
<protein>
    <submittedName>
        <fullName evidence="1">Uncharacterized protein</fullName>
    </submittedName>
</protein>